<accession>H2ZL47</accession>
<evidence type="ECO:0000313" key="3">
    <source>
        <dbReference type="Proteomes" id="UP000007875"/>
    </source>
</evidence>
<name>H2ZL47_CIOSA</name>
<dbReference type="HOGENOM" id="CLU_1539474_0_0_1"/>
<feature type="region of interest" description="Disordered" evidence="1">
    <location>
        <begin position="110"/>
        <end position="174"/>
    </location>
</feature>
<proteinExistence type="predicted"/>
<feature type="region of interest" description="Disordered" evidence="1">
    <location>
        <begin position="1"/>
        <end position="41"/>
    </location>
</feature>
<feature type="compositionally biased region" description="Basic and acidic residues" evidence="1">
    <location>
        <begin position="128"/>
        <end position="144"/>
    </location>
</feature>
<feature type="compositionally biased region" description="Polar residues" evidence="1">
    <location>
        <begin position="110"/>
        <end position="125"/>
    </location>
</feature>
<sequence>MTSSTEGRARDKRRSRKIKESEVDTMVQRDNDTAQEKTSTTDELLALFEQVNTVDDVNRERKVSPVQPVLEDRVKSPVEEVVDKTINEMSMDDPKQRTSQQLIDNVISNVATHNENTIHQQGYEQSQEDIKESSEKKKSKEKRLGSSLRMSHKSYRTPPVGYSGVGVNDGAEKP</sequence>
<organism evidence="2 3">
    <name type="scientific">Ciona savignyi</name>
    <name type="common">Pacific transparent sea squirt</name>
    <dbReference type="NCBI Taxonomy" id="51511"/>
    <lineage>
        <taxon>Eukaryota</taxon>
        <taxon>Metazoa</taxon>
        <taxon>Chordata</taxon>
        <taxon>Tunicata</taxon>
        <taxon>Ascidiacea</taxon>
        <taxon>Phlebobranchia</taxon>
        <taxon>Cionidae</taxon>
        <taxon>Ciona</taxon>
    </lineage>
</organism>
<keyword evidence="3" id="KW-1185">Reference proteome</keyword>
<feature type="compositionally biased region" description="Basic and acidic residues" evidence="1">
    <location>
        <begin position="18"/>
        <end position="35"/>
    </location>
</feature>
<dbReference type="Ensembl" id="ENSCSAVT00000018513.1">
    <property type="protein sequence ID" value="ENSCSAVP00000018313.1"/>
    <property type="gene ID" value="ENSCSAVG00000010756.1"/>
</dbReference>
<evidence type="ECO:0000313" key="2">
    <source>
        <dbReference type="Ensembl" id="ENSCSAVP00000018313.1"/>
    </source>
</evidence>
<dbReference type="InParanoid" id="H2ZL47"/>
<dbReference type="Proteomes" id="UP000007875">
    <property type="component" value="Unassembled WGS sequence"/>
</dbReference>
<reference evidence="2" key="2">
    <citation type="submission" date="2025-08" db="UniProtKB">
        <authorList>
            <consortium name="Ensembl"/>
        </authorList>
    </citation>
    <scope>IDENTIFICATION</scope>
</reference>
<dbReference type="AlphaFoldDB" id="H2ZL47"/>
<reference evidence="3" key="1">
    <citation type="submission" date="2003-08" db="EMBL/GenBank/DDBJ databases">
        <authorList>
            <person name="Birren B."/>
            <person name="Nusbaum C."/>
            <person name="Abebe A."/>
            <person name="Abouelleil A."/>
            <person name="Adekoya E."/>
            <person name="Ait-zahra M."/>
            <person name="Allen N."/>
            <person name="Allen T."/>
            <person name="An P."/>
            <person name="Anderson M."/>
            <person name="Anderson S."/>
            <person name="Arachchi H."/>
            <person name="Armbruster J."/>
            <person name="Bachantsang P."/>
            <person name="Baldwin J."/>
            <person name="Barry A."/>
            <person name="Bayul T."/>
            <person name="Blitshsteyn B."/>
            <person name="Bloom T."/>
            <person name="Blye J."/>
            <person name="Boguslavskiy L."/>
            <person name="Borowsky M."/>
            <person name="Boukhgalter B."/>
            <person name="Brunache A."/>
            <person name="Butler J."/>
            <person name="Calixte N."/>
            <person name="Calvo S."/>
            <person name="Camarata J."/>
            <person name="Campo K."/>
            <person name="Chang J."/>
            <person name="Cheshatsang Y."/>
            <person name="Citroen M."/>
            <person name="Collymore A."/>
            <person name="Considine T."/>
            <person name="Cook A."/>
            <person name="Cooke P."/>
            <person name="Corum B."/>
            <person name="Cuomo C."/>
            <person name="David R."/>
            <person name="Dawoe T."/>
            <person name="Degray S."/>
            <person name="Dodge S."/>
            <person name="Dooley K."/>
            <person name="Dorje P."/>
            <person name="Dorjee K."/>
            <person name="Dorris L."/>
            <person name="Duffey N."/>
            <person name="Dupes A."/>
            <person name="Elkins T."/>
            <person name="Engels R."/>
            <person name="Erickson J."/>
            <person name="Farina A."/>
            <person name="Faro S."/>
            <person name="Ferreira P."/>
            <person name="Fischer H."/>
            <person name="Fitzgerald M."/>
            <person name="Foley K."/>
            <person name="Gage D."/>
            <person name="Galagan J."/>
            <person name="Gearin G."/>
            <person name="Gnerre S."/>
            <person name="Gnirke A."/>
            <person name="Goyette A."/>
            <person name="Graham J."/>
            <person name="Grandbois E."/>
            <person name="Gyaltsen K."/>
            <person name="Hafez N."/>
            <person name="Hagopian D."/>
            <person name="Hagos B."/>
            <person name="Hall J."/>
            <person name="Hatcher B."/>
            <person name="Heller A."/>
            <person name="Higgins H."/>
            <person name="Honan T."/>
            <person name="Horn A."/>
            <person name="Houde N."/>
            <person name="Hughes L."/>
            <person name="Hulme W."/>
            <person name="Husby E."/>
            <person name="Iliev I."/>
            <person name="Jaffe D."/>
            <person name="Jones C."/>
            <person name="Kamal M."/>
            <person name="Kamat A."/>
            <person name="Kamvysselis M."/>
            <person name="Karlsson E."/>
            <person name="Kells C."/>
            <person name="Kieu A."/>
            <person name="Kisner P."/>
            <person name="Kodira C."/>
            <person name="Kulbokas E."/>
            <person name="Labutti K."/>
            <person name="Lama D."/>
            <person name="Landers T."/>
            <person name="Leger J."/>
            <person name="Levine S."/>
            <person name="Lewis D."/>
            <person name="Lewis T."/>
            <person name="Lindblad-toh K."/>
            <person name="Liu X."/>
            <person name="Lokyitsang T."/>
            <person name="Lokyitsang Y."/>
            <person name="Lucien O."/>
            <person name="Lui A."/>
            <person name="Ma L.J."/>
            <person name="Mabbitt R."/>
            <person name="Macdonald J."/>
            <person name="Maclean C."/>
            <person name="Major J."/>
            <person name="Manning J."/>
            <person name="Marabella R."/>
            <person name="Maru K."/>
            <person name="Matthews C."/>
            <person name="Mauceli E."/>
            <person name="Mccarthy M."/>
            <person name="Mcdonough S."/>
            <person name="Mcghee T."/>
            <person name="Meldrim J."/>
            <person name="Meneus L."/>
            <person name="Mesirov J."/>
            <person name="Mihalev A."/>
            <person name="Mihova T."/>
            <person name="Mikkelsen T."/>
            <person name="Mlenga V."/>
            <person name="Moru K."/>
            <person name="Mozes J."/>
            <person name="Mulrain L."/>
            <person name="Munson G."/>
            <person name="Naylor J."/>
            <person name="Newes C."/>
            <person name="Nguyen C."/>
            <person name="Nguyen N."/>
            <person name="Nguyen T."/>
            <person name="Nicol R."/>
            <person name="Nielsen C."/>
            <person name="Nizzari M."/>
            <person name="Norbu C."/>
            <person name="Norbu N."/>
            <person name="O'donnell P."/>
            <person name="Okoawo O."/>
            <person name="O'leary S."/>
            <person name="Omotosho B."/>
            <person name="O'neill K."/>
            <person name="Osman S."/>
            <person name="Parker S."/>
            <person name="Perrin D."/>
            <person name="Phunkhang P."/>
            <person name="Piqani B."/>
            <person name="Purcell S."/>
            <person name="Rachupka T."/>
            <person name="Ramasamy U."/>
            <person name="Rameau R."/>
            <person name="Ray V."/>
            <person name="Raymond C."/>
            <person name="Retta R."/>
            <person name="Richardson S."/>
            <person name="Rise C."/>
            <person name="Rodriguez J."/>
            <person name="Rogers J."/>
            <person name="Rogov P."/>
            <person name="Rutman M."/>
            <person name="Schupbach R."/>
            <person name="Seaman C."/>
            <person name="Settipalli S."/>
            <person name="Sharpe T."/>
            <person name="Sheridan J."/>
            <person name="Sherpa N."/>
            <person name="Shi J."/>
            <person name="Smirnov S."/>
            <person name="Smith C."/>
            <person name="Sougnez C."/>
            <person name="Spencer B."/>
            <person name="Stalker J."/>
            <person name="Stange-thomann N."/>
            <person name="Stavropoulos S."/>
            <person name="Stetson K."/>
            <person name="Stone C."/>
            <person name="Stone S."/>
            <person name="Stubbs M."/>
            <person name="Talamas J."/>
            <person name="Tchuinga P."/>
            <person name="Tenzing P."/>
            <person name="Tesfaye S."/>
            <person name="Theodore J."/>
            <person name="Thoulutsang Y."/>
            <person name="Topham K."/>
            <person name="Towey S."/>
            <person name="Tsamla T."/>
            <person name="Tsomo N."/>
            <person name="Vallee D."/>
            <person name="Vassiliev H."/>
            <person name="Venkataraman V."/>
            <person name="Vinson J."/>
            <person name="Vo A."/>
            <person name="Wade C."/>
            <person name="Wang S."/>
            <person name="Wangchuk T."/>
            <person name="Wangdi T."/>
            <person name="Whittaker C."/>
            <person name="Wilkinson J."/>
            <person name="Wu Y."/>
            <person name="Wyman D."/>
            <person name="Yadav S."/>
            <person name="Yang S."/>
            <person name="Yang X."/>
            <person name="Yeager S."/>
            <person name="Yee E."/>
            <person name="Young G."/>
            <person name="Zainoun J."/>
            <person name="Zembeck L."/>
            <person name="Zimmer A."/>
            <person name="Zody M."/>
            <person name="Lander E."/>
        </authorList>
    </citation>
    <scope>NUCLEOTIDE SEQUENCE [LARGE SCALE GENOMIC DNA]</scope>
</reference>
<evidence type="ECO:0000256" key="1">
    <source>
        <dbReference type="SAM" id="MobiDB-lite"/>
    </source>
</evidence>
<protein>
    <submittedName>
        <fullName evidence="2">Uncharacterized protein</fullName>
    </submittedName>
</protein>
<dbReference type="GeneTree" id="ENSGT00660000097340"/>
<reference evidence="2" key="3">
    <citation type="submission" date="2025-09" db="UniProtKB">
        <authorList>
            <consortium name="Ensembl"/>
        </authorList>
    </citation>
    <scope>IDENTIFICATION</scope>
</reference>